<evidence type="ECO:0000259" key="7">
    <source>
        <dbReference type="PROSITE" id="PS50011"/>
    </source>
</evidence>
<comment type="caution">
    <text evidence="9">The sequence shown here is derived from an EMBL/GenBank/DDBJ whole genome shotgun (WGS) entry which is preliminary data.</text>
</comment>
<keyword evidence="5" id="KW-0067">ATP-binding</keyword>
<dbReference type="InterPro" id="IPR036457">
    <property type="entry name" value="PPM-type-like_dom_sf"/>
</dbReference>
<dbReference type="InterPro" id="IPR001932">
    <property type="entry name" value="PPM-type_phosphatase-like_dom"/>
</dbReference>
<evidence type="ECO:0000313" key="10">
    <source>
        <dbReference type="Proteomes" id="UP001521137"/>
    </source>
</evidence>
<dbReference type="Pfam" id="PF00069">
    <property type="entry name" value="Pkinase"/>
    <property type="match status" value="1"/>
</dbReference>
<keyword evidence="6" id="KW-0812">Transmembrane</keyword>
<dbReference type="SUPFAM" id="SSF56112">
    <property type="entry name" value="Protein kinase-like (PK-like)"/>
    <property type="match status" value="1"/>
</dbReference>
<proteinExistence type="predicted"/>
<keyword evidence="10" id="KW-1185">Reference proteome</keyword>
<dbReference type="PANTHER" id="PTHR24351">
    <property type="entry name" value="RIBOSOMAL PROTEIN S6 KINASE"/>
    <property type="match status" value="1"/>
</dbReference>
<dbReference type="CDD" id="cd14014">
    <property type="entry name" value="STKc_PknB_like"/>
    <property type="match status" value="1"/>
</dbReference>
<dbReference type="InterPro" id="IPR011009">
    <property type="entry name" value="Kinase-like_dom_sf"/>
</dbReference>
<dbReference type="Gene3D" id="1.10.510.10">
    <property type="entry name" value="Transferase(Phosphotransferase) domain 1"/>
    <property type="match status" value="1"/>
</dbReference>
<keyword evidence="2" id="KW-0808">Transferase</keyword>
<dbReference type="EMBL" id="JAKGAS010000004">
    <property type="protein sequence ID" value="MCF2948401.1"/>
    <property type="molecule type" value="Genomic_DNA"/>
</dbReference>
<sequence>MPSQLTVSVGQYSDKGRKAENQDFHGVIIPSEPQLSTKGIAIAIADGISSSNVSHLASQATVRGLLDDYYSTSETWSVNKSAMQVLTAINSWLFSQSQKGEHRFDKNKGYVCTLSALILKSTTAHVFHLGDSRIYRIRDKQVEQLTEDHRAWISKEQSYLSRAMGIYPQLELEHQSFSVEPNDIFVLATDGVYEHLGFEKMCEFIDEHQSDLDTAAKLMAEYAFDDGSTDNLSAQILRVDSLPSQDIKERLEQLTTLPFPPILNVRSDFDGFKVVRNLYATSRSHIYLVEDQEQNKTSNLPVVLKTLSVDLQEDAAAIERFLMEEWIAKRISSAHVLKPCEQSRKRNFLYTTFEFIEGQTLTQWMIDNPKPSVQAVREIVGQIAKGLQAFHRLEMLHQDLRPENIMIDSLGVVKIIDFGSTKVAGLMEMTQSIEHQNILGTAQYTAPEYFLGEVGTSKSDLFSLAVITYQMLTGRLPYGAEVAKTRTKSAQRKLYYQTALHDDREIPAWIDDTLKKALQPDPFKRYQELSEFVFDLSQPSQTFLSKTKPPLLERDPVVFWQSISAILVVIIIVLLNT</sequence>
<feature type="domain" description="Protein kinase" evidence="7">
    <location>
        <begin position="272"/>
        <end position="544"/>
    </location>
</feature>
<evidence type="ECO:0000256" key="2">
    <source>
        <dbReference type="ARBA" id="ARBA00022679"/>
    </source>
</evidence>
<keyword evidence="3" id="KW-0547">Nucleotide-binding</keyword>
<dbReference type="RefSeq" id="WP_235312158.1">
    <property type="nucleotide sequence ID" value="NZ_JAKGAS010000004.1"/>
</dbReference>
<dbReference type="CDD" id="cd00143">
    <property type="entry name" value="PP2Cc"/>
    <property type="match status" value="1"/>
</dbReference>
<dbReference type="SUPFAM" id="SSF81606">
    <property type="entry name" value="PP2C-like"/>
    <property type="match status" value="1"/>
</dbReference>
<dbReference type="PROSITE" id="PS51746">
    <property type="entry name" value="PPM_2"/>
    <property type="match status" value="1"/>
</dbReference>
<dbReference type="Pfam" id="PF13672">
    <property type="entry name" value="PP2C_2"/>
    <property type="match status" value="1"/>
</dbReference>
<evidence type="ECO:0000256" key="6">
    <source>
        <dbReference type="SAM" id="Phobius"/>
    </source>
</evidence>
<keyword evidence="4 9" id="KW-0418">Kinase</keyword>
<dbReference type="Gene3D" id="3.30.200.20">
    <property type="entry name" value="Phosphorylase Kinase, domain 1"/>
    <property type="match status" value="1"/>
</dbReference>
<accession>A0ABS9D9V0</accession>
<protein>
    <submittedName>
        <fullName evidence="9">Bifunctional protein-serine/threonine kinase/phosphatase</fullName>
    </submittedName>
</protein>
<dbReference type="Proteomes" id="UP001521137">
    <property type="component" value="Unassembled WGS sequence"/>
</dbReference>
<feature type="domain" description="PPM-type phosphatase" evidence="8">
    <location>
        <begin position="8"/>
        <end position="239"/>
    </location>
</feature>
<name>A0ABS9D9V0_9ALTE</name>
<dbReference type="Gene3D" id="3.60.40.10">
    <property type="entry name" value="PPM-type phosphatase domain"/>
    <property type="match status" value="1"/>
</dbReference>
<keyword evidence="6" id="KW-1133">Transmembrane helix</keyword>
<dbReference type="GO" id="GO:0016301">
    <property type="term" value="F:kinase activity"/>
    <property type="evidence" value="ECO:0007669"/>
    <property type="project" value="UniProtKB-KW"/>
</dbReference>
<organism evidence="9 10">
    <name type="scientific">Paraglaciecola algarum</name>
    <dbReference type="NCBI Taxonomy" id="3050085"/>
    <lineage>
        <taxon>Bacteria</taxon>
        <taxon>Pseudomonadati</taxon>
        <taxon>Pseudomonadota</taxon>
        <taxon>Gammaproteobacteria</taxon>
        <taxon>Alteromonadales</taxon>
        <taxon>Alteromonadaceae</taxon>
        <taxon>Paraglaciecola</taxon>
    </lineage>
</organism>
<dbReference type="PROSITE" id="PS00109">
    <property type="entry name" value="PROTEIN_KINASE_TYR"/>
    <property type="match status" value="1"/>
</dbReference>
<dbReference type="SMART" id="SM00331">
    <property type="entry name" value="PP2C_SIG"/>
    <property type="match status" value="1"/>
</dbReference>
<gene>
    <name evidence="9" type="ORF">L0668_09810</name>
</gene>
<evidence type="ECO:0000256" key="1">
    <source>
        <dbReference type="ARBA" id="ARBA00022527"/>
    </source>
</evidence>
<evidence type="ECO:0000259" key="8">
    <source>
        <dbReference type="PROSITE" id="PS51746"/>
    </source>
</evidence>
<evidence type="ECO:0000256" key="4">
    <source>
        <dbReference type="ARBA" id="ARBA00022777"/>
    </source>
</evidence>
<dbReference type="InterPro" id="IPR008266">
    <property type="entry name" value="Tyr_kinase_AS"/>
</dbReference>
<dbReference type="SMART" id="SM00332">
    <property type="entry name" value="PP2Cc"/>
    <property type="match status" value="1"/>
</dbReference>
<dbReference type="PROSITE" id="PS50011">
    <property type="entry name" value="PROTEIN_KINASE_DOM"/>
    <property type="match status" value="1"/>
</dbReference>
<keyword evidence="6" id="KW-0472">Membrane</keyword>
<evidence type="ECO:0000313" key="9">
    <source>
        <dbReference type="EMBL" id="MCF2948401.1"/>
    </source>
</evidence>
<evidence type="ECO:0000256" key="3">
    <source>
        <dbReference type="ARBA" id="ARBA00022741"/>
    </source>
</evidence>
<keyword evidence="1" id="KW-0723">Serine/threonine-protein kinase</keyword>
<evidence type="ECO:0000256" key="5">
    <source>
        <dbReference type="ARBA" id="ARBA00022840"/>
    </source>
</evidence>
<dbReference type="InterPro" id="IPR000719">
    <property type="entry name" value="Prot_kinase_dom"/>
</dbReference>
<feature type="transmembrane region" description="Helical" evidence="6">
    <location>
        <begin position="557"/>
        <end position="575"/>
    </location>
</feature>
<reference evidence="9 10" key="1">
    <citation type="submission" date="2022-01" db="EMBL/GenBank/DDBJ databases">
        <title>Paraglaciecola sp. G1-23.</title>
        <authorList>
            <person name="Jin M.S."/>
            <person name="Han D.M."/>
            <person name="Kim H.M."/>
            <person name="Jeon C.O."/>
        </authorList>
    </citation>
    <scope>NUCLEOTIDE SEQUENCE [LARGE SCALE GENOMIC DNA]</scope>
    <source>
        <strain evidence="9 10">G1-23</strain>
    </source>
</reference>